<feature type="transmembrane region" description="Helical" evidence="14">
    <location>
        <begin position="146"/>
        <end position="167"/>
    </location>
</feature>
<feature type="transmembrane region" description="Helical" evidence="14">
    <location>
        <begin position="258"/>
        <end position="282"/>
    </location>
</feature>
<feature type="transmembrane region" description="Helical" evidence="14">
    <location>
        <begin position="407"/>
        <end position="440"/>
    </location>
</feature>
<evidence type="ECO:0000313" key="15">
    <source>
        <dbReference type="EMBL" id="TCP27833.1"/>
    </source>
</evidence>
<keyword evidence="8 14" id="KW-1133">Transmembrane helix</keyword>
<dbReference type="InterPro" id="IPR051562">
    <property type="entry name" value="Ascorbate-PTS_EIIC"/>
</dbReference>
<name>A0A4R2NZR3_9BACL</name>
<comment type="similarity">
    <text evidence="11">Belongs to the UlaA family.</text>
</comment>
<keyword evidence="3" id="KW-0813">Transport</keyword>
<keyword evidence="7 14" id="KW-0812">Transmembrane</keyword>
<dbReference type="PANTHER" id="PTHR33843">
    <property type="entry name" value="ASCORBATE-SPECIFIC PTS SYSTEM EIIC COMPONENT"/>
    <property type="match status" value="1"/>
</dbReference>
<keyword evidence="9 14" id="KW-0472">Membrane</keyword>
<sequence>MNSFLHILVDILSQPAVLVAIIALVGLIIQRKHASDVIKGTTKTFLGFIVLSAGAKVVTESLTPFGEMFKHGFGVSGVVPNNEAIISIAIAKFGASAALIMFFGMIANILIARFTNLKHIFLTGHHTFYMACFLAIILRVAGMNGILLIAIGSVALGFIMVILPGLAQPTMRKILKNDQIGLGHFGTVSYVISAGIGKAVGKGSKSTEDIKFPKGLGFLRDSSVSIALTMTIIYIITAFFAGQQYIEKSLSHGTNFIVFALTMGVTFAAGVFIILSGVRLILAEIIPAFKGISEKLVPNSKPALDCPIVFPSSPNAVLIGFFCSFIGGIVGMLILIFTGGVIILPGVVPHFFLGATAGVFGNATGGVRGATIGSFVNGLIITFLPVLFMPLLGNLGNASTTFSDTDFLVVGIFLGNIAKYLGAAGVTVTIVLVAAIAIIIKYLMNNKRKPINQDATADATTNAK</sequence>
<feature type="transmembrane region" description="Helical" evidence="14">
    <location>
        <begin position="375"/>
        <end position="395"/>
    </location>
</feature>
<keyword evidence="4" id="KW-1003">Cell membrane</keyword>
<evidence type="ECO:0000256" key="10">
    <source>
        <dbReference type="ARBA" id="ARBA00037387"/>
    </source>
</evidence>
<protein>
    <recommendedName>
        <fullName evidence="12">Ascorbate-specific PTS system EIIC component</fullName>
    </recommendedName>
    <alternativeName>
        <fullName evidence="13">Ascorbate-specific permease IIC component UlaA</fullName>
    </alternativeName>
</protein>
<evidence type="ECO:0000256" key="7">
    <source>
        <dbReference type="ARBA" id="ARBA00022692"/>
    </source>
</evidence>
<dbReference type="Proteomes" id="UP000295416">
    <property type="component" value="Unassembled WGS sequence"/>
</dbReference>
<evidence type="ECO:0000256" key="6">
    <source>
        <dbReference type="ARBA" id="ARBA00022683"/>
    </source>
</evidence>
<evidence type="ECO:0000256" key="11">
    <source>
        <dbReference type="ARBA" id="ARBA00038218"/>
    </source>
</evidence>
<gene>
    <name evidence="15" type="ORF">EV207_11760</name>
</gene>
<feature type="transmembrane region" description="Helical" evidence="14">
    <location>
        <begin position="316"/>
        <end position="336"/>
    </location>
</feature>
<reference evidence="15 16" key="1">
    <citation type="submission" date="2019-03" db="EMBL/GenBank/DDBJ databases">
        <title>Genomic Encyclopedia of Type Strains, Phase IV (KMG-IV): sequencing the most valuable type-strain genomes for metagenomic binning, comparative biology and taxonomic classification.</title>
        <authorList>
            <person name="Goeker M."/>
        </authorList>
    </citation>
    <scope>NUCLEOTIDE SEQUENCE [LARGE SCALE GENOMIC DNA]</scope>
    <source>
        <strain evidence="15 16">DSM 19377</strain>
    </source>
</reference>
<dbReference type="AlphaFoldDB" id="A0A4R2NZR3"/>
<keyword evidence="5" id="KW-0762">Sugar transport</keyword>
<dbReference type="Pfam" id="PF03611">
    <property type="entry name" value="EIIC-GAT"/>
    <property type="match status" value="1"/>
</dbReference>
<organism evidence="15 16">
    <name type="scientific">Scopulibacillus darangshiensis</name>
    <dbReference type="NCBI Taxonomy" id="442528"/>
    <lineage>
        <taxon>Bacteria</taxon>
        <taxon>Bacillati</taxon>
        <taxon>Bacillota</taxon>
        <taxon>Bacilli</taxon>
        <taxon>Bacillales</taxon>
        <taxon>Sporolactobacillaceae</taxon>
        <taxon>Scopulibacillus</taxon>
    </lineage>
</organism>
<dbReference type="PANTHER" id="PTHR33843:SF4">
    <property type="entry name" value="ASCORBATE-SPECIFIC PTS SYSTEM EIIC COMPONENT"/>
    <property type="match status" value="1"/>
</dbReference>
<evidence type="ECO:0000256" key="1">
    <source>
        <dbReference type="ARBA" id="ARBA00004651"/>
    </source>
</evidence>
<dbReference type="NCBIfam" id="NF009553">
    <property type="entry name" value="PRK12997.1-5"/>
    <property type="match status" value="1"/>
</dbReference>
<feature type="transmembrane region" description="Helical" evidence="14">
    <location>
        <begin position="45"/>
        <end position="65"/>
    </location>
</feature>
<dbReference type="OrthoDB" id="9796178at2"/>
<evidence type="ECO:0000256" key="5">
    <source>
        <dbReference type="ARBA" id="ARBA00022597"/>
    </source>
</evidence>
<proteinExistence type="inferred from homology"/>
<dbReference type="NCBIfam" id="NF006922">
    <property type="entry name" value="PRK09410.1-5"/>
    <property type="match status" value="1"/>
</dbReference>
<keyword evidence="16" id="KW-1185">Reference proteome</keyword>
<feature type="transmembrane region" description="Helical" evidence="14">
    <location>
        <begin position="342"/>
        <end position="363"/>
    </location>
</feature>
<dbReference type="NCBIfam" id="NF006920">
    <property type="entry name" value="PRK09410.1-2"/>
    <property type="match status" value="1"/>
</dbReference>
<evidence type="ECO:0000256" key="2">
    <source>
        <dbReference type="ARBA" id="ARBA00011738"/>
    </source>
</evidence>
<comment type="caution">
    <text evidence="15">The sequence shown here is derived from an EMBL/GenBank/DDBJ whole genome shotgun (WGS) entry which is preliminary data.</text>
</comment>
<feature type="transmembrane region" description="Helical" evidence="14">
    <location>
        <begin position="12"/>
        <end position="29"/>
    </location>
</feature>
<evidence type="ECO:0000313" key="16">
    <source>
        <dbReference type="Proteomes" id="UP000295416"/>
    </source>
</evidence>
<accession>A0A4R2NZR3</accession>
<dbReference type="GO" id="GO:0009401">
    <property type="term" value="P:phosphoenolpyruvate-dependent sugar phosphotransferase system"/>
    <property type="evidence" value="ECO:0007669"/>
    <property type="project" value="UniProtKB-KW"/>
</dbReference>
<dbReference type="GO" id="GO:0005886">
    <property type="term" value="C:plasma membrane"/>
    <property type="evidence" value="ECO:0007669"/>
    <property type="project" value="UniProtKB-SubCell"/>
</dbReference>
<feature type="transmembrane region" description="Helical" evidence="14">
    <location>
        <begin position="85"/>
        <end position="111"/>
    </location>
</feature>
<evidence type="ECO:0000256" key="12">
    <source>
        <dbReference type="ARBA" id="ARBA00039702"/>
    </source>
</evidence>
<dbReference type="EMBL" id="SLXK01000017">
    <property type="protein sequence ID" value="TCP27833.1"/>
    <property type="molecule type" value="Genomic_DNA"/>
</dbReference>
<evidence type="ECO:0000256" key="4">
    <source>
        <dbReference type="ARBA" id="ARBA00022475"/>
    </source>
</evidence>
<comment type="function">
    <text evidence="10">The phosphoenolpyruvate-dependent sugar phosphotransferase system (sugar PTS), a major carbohydrate active transport system, catalyzes the phosphorylation of incoming sugar substrates concomitantly with their translocation across the cell membrane. The enzyme II UlaABC PTS system is involved in ascorbate transport.</text>
</comment>
<keyword evidence="6" id="KW-0598">Phosphotransferase system</keyword>
<evidence type="ECO:0000256" key="14">
    <source>
        <dbReference type="SAM" id="Phobius"/>
    </source>
</evidence>
<feature type="transmembrane region" description="Helical" evidence="14">
    <location>
        <begin position="120"/>
        <end position="140"/>
    </location>
</feature>
<dbReference type="InterPro" id="IPR004703">
    <property type="entry name" value="PTS_sugar-sp_permease"/>
</dbReference>
<evidence type="ECO:0000256" key="9">
    <source>
        <dbReference type="ARBA" id="ARBA00023136"/>
    </source>
</evidence>
<evidence type="ECO:0000256" key="3">
    <source>
        <dbReference type="ARBA" id="ARBA00022448"/>
    </source>
</evidence>
<comment type="subcellular location">
    <subcellularLocation>
        <location evidence="1">Cell membrane</location>
        <topology evidence="1">Multi-pass membrane protein</topology>
    </subcellularLocation>
</comment>
<comment type="subunit">
    <text evidence="2">Homodimer.</text>
</comment>
<dbReference type="RefSeq" id="WP_132746494.1">
    <property type="nucleotide sequence ID" value="NZ_SLXK01000017.1"/>
</dbReference>
<evidence type="ECO:0000256" key="8">
    <source>
        <dbReference type="ARBA" id="ARBA00022989"/>
    </source>
</evidence>
<feature type="transmembrane region" description="Helical" evidence="14">
    <location>
        <begin position="224"/>
        <end position="246"/>
    </location>
</feature>
<evidence type="ECO:0000256" key="13">
    <source>
        <dbReference type="ARBA" id="ARBA00042859"/>
    </source>
</evidence>